<dbReference type="EMBL" id="QXEC01000012">
    <property type="protein sequence ID" value="RIV37833.1"/>
    <property type="molecule type" value="Genomic_DNA"/>
</dbReference>
<dbReference type="SMART" id="SM00418">
    <property type="entry name" value="HTH_ARSR"/>
    <property type="match status" value="1"/>
</dbReference>
<name>A0A418MUD6_9ACTN</name>
<dbReference type="Proteomes" id="UP000283832">
    <property type="component" value="Unassembled WGS sequence"/>
</dbReference>
<dbReference type="CDD" id="cd00090">
    <property type="entry name" value="HTH_ARSR"/>
    <property type="match status" value="1"/>
</dbReference>
<organism evidence="2 3">
    <name type="scientific">Micromonospora radicis</name>
    <dbReference type="NCBI Taxonomy" id="1894971"/>
    <lineage>
        <taxon>Bacteria</taxon>
        <taxon>Bacillati</taxon>
        <taxon>Actinomycetota</taxon>
        <taxon>Actinomycetes</taxon>
        <taxon>Micromonosporales</taxon>
        <taxon>Micromonosporaceae</taxon>
        <taxon>Micromonospora</taxon>
    </lineage>
</organism>
<proteinExistence type="predicted"/>
<evidence type="ECO:0000259" key="1">
    <source>
        <dbReference type="SMART" id="SM00418"/>
    </source>
</evidence>
<sequence>MPDEVPGRTGKVTDPRALRAYAHPLRMRLIGLLRSEGPMTATQAAARLDDNVPNCSFHLRQLAKYGFAERVAGADGRERPWRATTPFTSWDDDSDDPAMKAAADELNALMLAVFVRRAQDYLAVRADEPTEWRVAAGFGDTLLHVTASELRELTGTIDALLARYDERITDPAKRPPGSRPVMMVQLVLPRGVVPPDDRRAGSDRD</sequence>
<comment type="caution">
    <text evidence="2">The sequence shown here is derived from an EMBL/GenBank/DDBJ whole genome shotgun (WGS) entry which is preliminary data.</text>
</comment>
<dbReference type="AlphaFoldDB" id="A0A418MUD6"/>
<gene>
    <name evidence="2" type="ORF">D2L64_14815</name>
</gene>
<keyword evidence="3" id="KW-1185">Reference proteome</keyword>
<protein>
    <submittedName>
        <fullName evidence="2">ArsR family transcriptional regulator</fullName>
    </submittedName>
</protein>
<dbReference type="InterPro" id="IPR001845">
    <property type="entry name" value="HTH_ArsR_DNA-bd_dom"/>
</dbReference>
<reference evidence="2 3" key="1">
    <citation type="submission" date="2018-08" db="EMBL/GenBank/DDBJ databases">
        <title>Jishengella sp. nov., isolated from a root of Azadirachta indica A. Juss. var. siamensis Valenton.</title>
        <authorList>
            <person name="Kuncharoen N."/>
            <person name="Tanasupawat S."/>
            <person name="Kudo T."/>
            <person name="Ohkuma M."/>
        </authorList>
    </citation>
    <scope>NUCLEOTIDE SEQUENCE [LARGE SCALE GENOMIC DNA]</scope>
    <source>
        <strain evidence="2 3">AZ1-13</strain>
    </source>
</reference>
<evidence type="ECO:0000313" key="2">
    <source>
        <dbReference type="EMBL" id="RIV37833.1"/>
    </source>
</evidence>
<feature type="domain" description="HTH arsR-type" evidence="1">
    <location>
        <begin position="16"/>
        <end position="107"/>
    </location>
</feature>
<dbReference type="Pfam" id="PF12840">
    <property type="entry name" value="HTH_20"/>
    <property type="match status" value="1"/>
</dbReference>
<dbReference type="InterPro" id="IPR036388">
    <property type="entry name" value="WH-like_DNA-bd_sf"/>
</dbReference>
<evidence type="ECO:0000313" key="3">
    <source>
        <dbReference type="Proteomes" id="UP000283832"/>
    </source>
</evidence>
<dbReference type="InterPro" id="IPR036390">
    <property type="entry name" value="WH_DNA-bd_sf"/>
</dbReference>
<dbReference type="GO" id="GO:0003700">
    <property type="term" value="F:DNA-binding transcription factor activity"/>
    <property type="evidence" value="ECO:0007669"/>
    <property type="project" value="InterPro"/>
</dbReference>
<dbReference type="SUPFAM" id="SSF46785">
    <property type="entry name" value="Winged helix' DNA-binding domain"/>
    <property type="match status" value="1"/>
</dbReference>
<dbReference type="RefSeq" id="WP_119576710.1">
    <property type="nucleotide sequence ID" value="NZ_QXEC01000012.1"/>
</dbReference>
<dbReference type="OrthoDB" id="7945987at2"/>
<accession>A0A418MUD6</accession>
<dbReference type="Gene3D" id="1.10.10.10">
    <property type="entry name" value="Winged helix-like DNA-binding domain superfamily/Winged helix DNA-binding domain"/>
    <property type="match status" value="1"/>
</dbReference>
<dbReference type="InterPro" id="IPR011991">
    <property type="entry name" value="ArsR-like_HTH"/>
</dbReference>